<dbReference type="SUPFAM" id="SSF160991">
    <property type="entry name" value="CV3147-like"/>
    <property type="match status" value="1"/>
</dbReference>
<protein>
    <submittedName>
        <fullName evidence="3">DUF917 domain-containing protein</fullName>
    </submittedName>
</protein>
<organism evidence="3 4">
    <name type="scientific">Psychrosphaera algicola</name>
    <dbReference type="NCBI Taxonomy" id="3023714"/>
    <lineage>
        <taxon>Bacteria</taxon>
        <taxon>Pseudomonadati</taxon>
        <taxon>Pseudomonadota</taxon>
        <taxon>Gammaproteobacteria</taxon>
        <taxon>Alteromonadales</taxon>
        <taxon>Pseudoalteromonadaceae</taxon>
        <taxon>Psychrosphaera</taxon>
    </lineage>
</organism>
<dbReference type="InterPro" id="IPR048350">
    <property type="entry name" value="S-Me-THD-like_C"/>
</dbReference>
<feature type="domain" description="S-Me-THD-like C-terminal" evidence="2">
    <location>
        <begin position="173"/>
        <end position="360"/>
    </location>
</feature>
<dbReference type="Pfam" id="PF20906">
    <property type="entry name" value="S-Me-THD_C"/>
    <property type="match status" value="1"/>
</dbReference>
<gene>
    <name evidence="3" type="ORF">PN838_22505</name>
</gene>
<dbReference type="InterPro" id="IPR024071">
    <property type="entry name" value="S-Me-THD_C_sf"/>
</dbReference>
<proteinExistence type="predicted"/>
<evidence type="ECO:0000313" key="3">
    <source>
        <dbReference type="EMBL" id="MDC2890992.1"/>
    </source>
</evidence>
<sequence length="362" mass="39329">MKNLNRQQISDILYGCAILGTGGGGELAEGFEFIEKALAAGKEFKLVDIDQLDDDKMLCTPYMLGALAIEQDDTYQGLPQSKQPPIMTAFKRLQEYTGAQFHGTICCELGGSNTAISFYLAAMIDGVIVDADPAGRAVPEITHSTYYLNNLPAAPIITANEFGECFICENVIDDQRAESIVRALAMVSRNDIAAIDHALPVSIMKHAVIKGTISKALAIGEAYRYAKEQNIDIATRVAEFGKGIVRFRGVVTDFEFSTIEGFTIGSFNIAGEGEFAGRQYRVNVKNENLSATLDGKIDVTIPDLICCLDMDKLEPVTNPNFVNGMNVAIVILPAPKEFTTEKGLNVFGPKYLGLQTDYNPAI</sequence>
<evidence type="ECO:0000259" key="1">
    <source>
        <dbReference type="Pfam" id="PF06032"/>
    </source>
</evidence>
<dbReference type="Proteomes" id="UP001528411">
    <property type="component" value="Unassembled WGS sequence"/>
</dbReference>
<evidence type="ECO:0000259" key="2">
    <source>
        <dbReference type="Pfam" id="PF20906"/>
    </source>
</evidence>
<feature type="domain" description="S-Me-THD N-terminal" evidence="1">
    <location>
        <begin position="8"/>
        <end position="169"/>
    </location>
</feature>
<keyword evidence="4" id="KW-1185">Reference proteome</keyword>
<dbReference type="Pfam" id="PF06032">
    <property type="entry name" value="S-Me-THD_N"/>
    <property type="match status" value="1"/>
</dbReference>
<dbReference type="RefSeq" id="WP_272182042.1">
    <property type="nucleotide sequence ID" value="NZ_JAQOMS010000002.1"/>
</dbReference>
<dbReference type="EMBL" id="JAQOMS010000002">
    <property type="protein sequence ID" value="MDC2890992.1"/>
    <property type="molecule type" value="Genomic_DNA"/>
</dbReference>
<accession>A0ABT5FIG8</accession>
<evidence type="ECO:0000313" key="4">
    <source>
        <dbReference type="Proteomes" id="UP001528411"/>
    </source>
</evidence>
<dbReference type="InterPro" id="IPR010318">
    <property type="entry name" value="S-Me-THD_N"/>
</dbReference>
<name>A0ABT5FIG8_9GAMM</name>
<dbReference type="Gene3D" id="2.40.390.10">
    <property type="entry name" value="CV3147-like"/>
    <property type="match status" value="1"/>
</dbReference>
<reference evidence="3 4" key="1">
    <citation type="submission" date="2023-01" db="EMBL/GenBank/DDBJ databases">
        <title>Psychrosphaera sp. nov., isolated from marine algae.</title>
        <authorList>
            <person name="Bayburt H."/>
            <person name="Choi B.J."/>
            <person name="Kim J.M."/>
            <person name="Choi D.G."/>
            <person name="Jeon C.O."/>
        </authorList>
    </citation>
    <scope>NUCLEOTIDE SEQUENCE [LARGE SCALE GENOMIC DNA]</scope>
    <source>
        <strain evidence="3 4">G1-22</strain>
    </source>
</reference>
<comment type="caution">
    <text evidence="3">The sequence shown here is derived from an EMBL/GenBank/DDBJ whole genome shotgun (WGS) entry which is preliminary data.</text>
</comment>
<dbReference type="Gene3D" id="3.40.1610.10">
    <property type="entry name" value="CV3147-like domain"/>
    <property type="match status" value="1"/>
</dbReference>
<dbReference type="InterPro" id="IPR027479">
    <property type="entry name" value="S-Me-THD_N_sf"/>
</dbReference>